<dbReference type="KEGG" id="npv:OHM77_09465"/>
<proteinExistence type="predicted"/>
<evidence type="ECO:0000259" key="2">
    <source>
        <dbReference type="SMART" id="SM00869"/>
    </source>
</evidence>
<evidence type="ECO:0000256" key="1">
    <source>
        <dbReference type="SAM" id="SignalP"/>
    </source>
</evidence>
<dbReference type="EMBL" id="CP107246">
    <property type="protein sequence ID" value="WIM04926.1"/>
    <property type="molecule type" value="Genomic_DNA"/>
</dbReference>
<feature type="signal peptide" evidence="1">
    <location>
        <begin position="1"/>
        <end position="22"/>
    </location>
</feature>
<dbReference type="SMART" id="SM00869">
    <property type="entry name" value="Autotransporter"/>
    <property type="match status" value="1"/>
</dbReference>
<name>A0AA49FJN9_9PROT</name>
<gene>
    <name evidence="3" type="ORF">OHM77_09465</name>
</gene>
<dbReference type="Proteomes" id="UP001234916">
    <property type="component" value="Chromosome"/>
</dbReference>
<dbReference type="InterPro" id="IPR036709">
    <property type="entry name" value="Autotransporte_beta_dom_sf"/>
</dbReference>
<accession>A0AA49FJN9</accession>
<organism evidence="3">
    <name type="scientific">Candidatus Nitricoxidivorans perseverans</name>
    <dbReference type="NCBI Taxonomy" id="2975601"/>
    <lineage>
        <taxon>Bacteria</taxon>
        <taxon>Pseudomonadati</taxon>
        <taxon>Pseudomonadota</taxon>
        <taxon>Betaproteobacteria</taxon>
        <taxon>Nitrosomonadales</taxon>
        <taxon>Sterolibacteriaceae</taxon>
        <taxon>Candidatus Nitricoxidivorans</taxon>
    </lineage>
</organism>
<feature type="domain" description="Autotransporter" evidence="2">
    <location>
        <begin position="110"/>
        <end position="348"/>
    </location>
</feature>
<sequence length="365" mass="37540">MGFINRLAFAAGLAAASGMANAQASDCSSAFYDYSMCGSDSACAAAVIANHPACFGGNSTTSQIQINGTAFQLISSVSNALASRFFTPTGAGPRADAGMKGMAAGGAGKSWNAWGSVAGNDTRQRYANTAGQAIRNDSDVLATTVGVDYALSSTMVFGVSAAFDRGDGSSENITGGGGSIAMASEGYSIAPYLGMQLGKDLALDASIGFGSGELTSGGTTTSEADRLFYAANLSYNQWMGNIQILGKLGYLHGEEAYGNSKTGATTNAGTAATNKIDQLRLGVQAGYWMNGAMPYAGLSYSSDVRRSSTQFGATDPIGKDAFVWTLGVNFFSLSSGVTGGIAYNQEENRSNQKNNSLMANINLRF</sequence>
<dbReference type="AlphaFoldDB" id="A0AA49FJN9"/>
<dbReference type="SUPFAM" id="SSF103515">
    <property type="entry name" value="Autotransporter"/>
    <property type="match status" value="1"/>
</dbReference>
<protein>
    <submittedName>
        <fullName evidence="3">Autotransporter outer membrane beta-barrel domain-containing protein</fullName>
    </submittedName>
</protein>
<reference evidence="3" key="1">
    <citation type="journal article" date="2023" name="Nat. Microbiol.">
        <title>Enrichment and characterization of a nitric oxide-reducing microbial community in a continuous bioreactor.</title>
        <authorList>
            <person name="Garrido-Amador P."/>
            <person name="Stortenbeker N."/>
            <person name="Wessels H.J.C.T."/>
            <person name="Speth D.R."/>
            <person name="Garcia-Heredia I."/>
            <person name="Kartal B."/>
        </authorList>
    </citation>
    <scope>NUCLEOTIDE SEQUENCE</scope>
    <source>
        <strain evidence="3">MAG1</strain>
    </source>
</reference>
<keyword evidence="1" id="KW-0732">Signal</keyword>
<dbReference type="InterPro" id="IPR005546">
    <property type="entry name" value="Autotransporte_beta"/>
</dbReference>
<evidence type="ECO:0000313" key="3">
    <source>
        <dbReference type="EMBL" id="WIM04926.1"/>
    </source>
</evidence>
<feature type="chain" id="PRO_5041419219" evidence="1">
    <location>
        <begin position="23"/>
        <end position="365"/>
    </location>
</feature>
<dbReference type="Gene3D" id="2.40.128.130">
    <property type="entry name" value="Autotransporter beta-domain"/>
    <property type="match status" value="1"/>
</dbReference>